<dbReference type="InterPro" id="IPR050815">
    <property type="entry name" value="TF_fung"/>
</dbReference>
<dbReference type="OMA" id="DEERCWK"/>
<evidence type="ECO:0000256" key="6">
    <source>
        <dbReference type="SAM" id="MobiDB-lite"/>
    </source>
</evidence>
<dbReference type="Pfam" id="PF04082">
    <property type="entry name" value="Fungal_trans"/>
    <property type="match status" value="1"/>
</dbReference>
<keyword evidence="5" id="KW-0539">Nucleus</keyword>
<keyword evidence="2" id="KW-0479">Metal-binding</keyword>
<dbReference type="RefSeq" id="XP_003050242.1">
    <property type="nucleotide sequence ID" value="XM_003050196.1"/>
</dbReference>
<dbReference type="GO" id="GO:0006351">
    <property type="term" value="P:DNA-templated transcription"/>
    <property type="evidence" value="ECO:0007669"/>
    <property type="project" value="InterPro"/>
</dbReference>
<keyword evidence="9" id="KW-1185">Reference proteome</keyword>
<evidence type="ECO:0000256" key="1">
    <source>
        <dbReference type="ARBA" id="ARBA00004123"/>
    </source>
</evidence>
<dbReference type="HOGENOM" id="CLU_007531_1_0_1"/>
<evidence type="ECO:0000313" key="9">
    <source>
        <dbReference type="Proteomes" id="UP000005206"/>
    </source>
</evidence>
<dbReference type="EMBL" id="GG698900">
    <property type="protein sequence ID" value="EEU44529.1"/>
    <property type="molecule type" value="Genomic_DNA"/>
</dbReference>
<dbReference type="InterPro" id="IPR007219">
    <property type="entry name" value="XnlR_reg_dom"/>
</dbReference>
<dbReference type="KEGG" id="nhe:NECHADRAFT_85173"/>
<dbReference type="VEuPathDB" id="FungiDB:NECHADRAFT_85173"/>
<sequence>MAADVKLGRWGDHTHQAAEEPMAWPVPFPNFRQEQVGVWTGFPASSADPGSLGKPLAANQRKTKWTSQSCVYPSKRMKPGPKLGSRLRERRRPRNRSHHGQSNSKSEGHKDGGSENASKDAMSMSQAPSDRDTLQGHVPIPPPGHEARPSITSLIDLASYPPSPISTVFDDASTDVSDSSDQAAANFVRAISLSSLIHPTHESRQEPSSQQSAAAVSSDGFFINLVGAQRLIDQACDTLNISVDNLQTLTDLYLDNMTAFSLFHRPTFGAKIQTITSLSTLVALLASMFSVSIKFFPACSDLSSPDTGSLPSSDQFHKIATKALDDSLRDTDDEVPSLSVLQAMVLCTFNELIRGVRGKGWRLLGSCVRVAYEQHLNLIDYGAPILPPRDEDGIRKWVGKEEERRCWWAIWEMDVFASTIKRCPLAIDWSVNETYLPIPDRDWFSGQYRQSSFLHPQPGERWKKLKKCDNDSPTAWFIVLNSIMRDAQALARGSLQGIRSDWRGQDETTDLQQYFKNVFCKKSPVAGDQQLYFLTQALQQTVSALPTTLAYQGERLFSHAQSAQAPPNSGSSAAQATLVDVARYSLFLMTQLARFQIFHHQAFGEIASGTLFTEIVPDPPFGWTSTPRPPAGAMSNCEGLRNCLEAADNIQFVLQNAPEWHVKWMNPFLASTVWLAASLQILRKVYGLGIEAETESKLALLRLTCQRYSLFWGTPLTLLRNVDSLERLLRHKRRLLAELEVRSAENQRGARRRSGAAPSSVFADTKDGFEGSLANGLGVTEQLAPADFMPELFDPSAFIPDLEGLAPGTRTQTSPMTTNWLGILSERGQLDDMSFDSYADLFFPLAPPQEADQSPRTGSLAMPRG</sequence>
<gene>
    <name evidence="8" type="ORF">NECHADRAFT_85173</name>
</gene>
<dbReference type="eggNOG" id="ENOG502SIXQ">
    <property type="taxonomic scope" value="Eukaryota"/>
</dbReference>
<evidence type="ECO:0000256" key="2">
    <source>
        <dbReference type="ARBA" id="ARBA00022723"/>
    </source>
</evidence>
<reference evidence="8 9" key="1">
    <citation type="journal article" date="2009" name="PLoS Genet.">
        <title>The genome of Nectria haematococca: contribution of supernumerary chromosomes to gene expansion.</title>
        <authorList>
            <person name="Coleman J.J."/>
            <person name="Rounsley S.D."/>
            <person name="Rodriguez-Carres M."/>
            <person name="Kuo A."/>
            <person name="Wasmann C.C."/>
            <person name="Grimwood J."/>
            <person name="Schmutz J."/>
            <person name="Taga M."/>
            <person name="White G.J."/>
            <person name="Zhou S."/>
            <person name="Schwartz D.C."/>
            <person name="Freitag M."/>
            <person name="Ma L.J."/>
            <person name="Danchin E.G."/>
            <person name="Henrissat B."/>
            <person name="Coutinho P.M."/>
            <person name="Nelson D.R."/>
            <person name="Straney D."/>
            <person name="Napoli C.A."/>
            <person name="Barker B.M."/>
            <person name="Gribskov M."/>
            <person name="Rep M."/>
            <person name="Kroken S."/>
            <person name="Molnar I."/>
            <person name="Rensing C."/>
            <person name="Kennell J.C."/>
            <person name="Zamora J."/>
            <person name="Farman M.L."/>
            <person name="Selker E.U."/>
            <person name="Salamov A."/>
            <person name="Shapiro H."/>
            <person name="Pangilinan J."/>
            <person name="Lindquist E."/>
            <person name="Lamers C."/>
            <person name="Grigoriev I.V."/>
            <person name="Geiser D.M."/>
            <person name="Covert S.F."/>
            <person name="Temporini E."/>
            <person name="Vanetten H.D."/>
        </authorList>
    </citation>
    <scope>NUCLEOTIDE SEQUENCE [LARGE SCALE GENOMIC DNA]</scope>
    <source>
        <strain evidence="9">ATCC MYA-4622 / CBS 123669 / FGSC 9596 / NRRL 45880 / 77-13-4</strain>
    </source>
</reference>
<dbReference type="CDD" id="cd12148">
    <property type="entry name" value="fungal_TF_MHR"/>
    <property type="match status" value="1"/>
</dbReference>
<dbReference type="GeneID" id="9674678"/>
<dbReference type="Proteomes" id="UP000005206">
    <property type="component" value="Chromosome 9"/>
</dbReference>
<keyword evidence="4" id="KW-0804">Transcription</keyword>
<comment type="subcellular location">
    <subcellularLocation>
        <location evidence="1">Nucleus</location>
    </subcellularLocation>
</comment>
<accession>C7YV71</accession>
<feature type="region of interest" description="Disordered" evidence="6">
    <location>
        <begin position="846"/>
        <end position="865"/>
    </location>
</feature>
<dbReference type="GO" id="GO:0003677">
    <property type="term" value="F:DNA binding"/>
    <property type="evidence" value="ECO:0007669"/>
    <property type="project" value="InterPro"/>
</dbReference>
<feature type="compositionally biased region" description="Basic residues" evidence="6">
    <location>
        <begin position="88"/>
        <end position="99"/>
    </location>
</feature>
<dbReference type="InParanoid" id="C7YV71"/>
<organism evidence="8 9">
    <name type="scientific">Fusarium vanettenii (strain ATCC MYA-4622 / CBS 123669 / FGSC 9596 / NRRL 45880 / 77-13-4)</name>
    <name type="common">Fusarium solani subsp. pisi</name>
    <dbReference type="NCBI Taxonomy" id="660122"/>
    <lineage>
        <taxon>Eukaryota</taxon>
        <taxon>Fungi</taxon>
        <taxon>Dikarya</taxon>
        <taxon>Ascomycota</taxon>
        <taxon>Pezizomycotina</taxon>
        <taxon>Sordariomycetes</taxon>
        <taxon>Hypocreomycetidae</taxon>
        <taxon>Hypocreales</taxon>
        <taxon>Nectriaceae</taxon>
        <taxon>Fusarium</taxon>
        <taxon>Fusarium solani species complex</taxon>
        <taxon>Fusarium vanettenii</taxon>
    </lineage>
</organism>
<dbReference type="PANTHER" id="PTHR47338">
    <property type="entry name" value="ZN(II)2CYS6 TRANSCRIPTION FACTOR (EUROFUNG)-RELATED"/>
    <property type="match status" value="1"/>
</dbReference>
<dbReference type="GO" id="GO:0000981">
    <property type="term" value="F:DNA-binding transcription factor activity, RNA polymerase II-specific"/>
    <property type="evidence" value="ECO:0007669"/>
    <property type="project" value="InterPro"/>
</dbReference>
<dbReference type="AlphaFoldDB" id="C7YV71"/>
<dbReference type="GO" id="GO:0008270">
    <property type="term" value="F:zinc ion binding"/>
    <property type="evidence" value="ECO:0007669"/>
    <property type="project" value="InterPro"/>
</dbReference>
<feature type="region of interest" description="Disordered" evidence="6">
    <location>
        <begin position="41"/>
        <end position="149"/>
    </location>
</feature>
<evidence type="ECO:0000313" key="8">
    <source>
        <dbReference type="EMBL" id="EEU44529.1"/>
    </source>
</evidence>
<evidence type="ECO:0000256" key="4">
    <source>
        <dbReference type="ARBA" id="ARBA00023163"/>
    </source>
</evidence>
<feature type="domain" description="Xylanolytic transcriptional activator regulatory" evidence="7">
    <location>
        <begin position="360"/>
        <end position="443"/>
    </location>
</feature>
<evidence type="ECO:0000256" key="5">
    <source>
        <dbReference type="ARBA" id="ARBA00023242"/>
    </source>
</evidence>
<dbReference type="GO" id="GO:0005634">
    <property type="term" value="C:nucleus"/>
    <property type="evidence" value="ECO:0007669"/>
    <property type="project" value="UniProtKB-SubCell"/>
</dbReference>
<dbReference type="OrthoDB" id="3862662at2759"/>
<dbReference type="PANTHER" id="PTHR47338:SF10">
    <property type="entry name" value="TRANSCRIPTION FACTOR DOMAIN-CONTAINING PROTEIN-RELATED"/>
    <property type="match status" value="1"/>
</dbReference>
<dbReference type="SMART" id="SM00906">
    <property type="entry name" value="Fungal_trans"/>
    <property type="match status" value="1"/>
</dbReference>
<name>C7YV71_FUSV7</name>
<evidence type="ECO:0000256" key="3">
    <source>
        <dbReference type="ARBA" id="ARBA00023015"/>
    </source>
</evidence>
<keyword evidence="3" id="KW-0805">Transcription regulation</keyword>
<proteinExistence type="predicted"/>
<evidence type="ECO:0000259" key="7">
    <source>
        <dbReference type="SMART" id="SM00906"/>
    </source>
</evidence>
<protein>
    <recommendedName>
        <fullName evidence="7">Xylanolytic transcriptional activator regulatory domain-containing protein</fullName>
    </recommendedName>
</protein>